<name>A0ACC3AE34_9EURO</name>
<organism evidence="1 2">
    <name type="scientific">Neophaeococcomyces mojaviensis</name>
    <dbReference type="NCBI Taxonomy" id="3383035"/>
    <lineage>
        <taxon>Eukaryota</taxon>
        <taxon>Fungi</taxon>
        <taxon>Dikarya</taxon>
        <taxon>Ascomycota</taxon>
        <taxon>Pezizomycotina</taxon>
        <taxon>Eurotiomycetes</taxon>
        <taxon>Chaetothyriomycetidae</taxon>
        <taxon>Chaetothyriales</taxon>
        <taxon>Chaetothyriales incertae sedis</taxon>
        <taxon>Neophaeococcomyces</taxon>
    </lineage>
</organism>
<dbReference type="EMBL" id="JAPDRQ010000032">
    <property type="protein sequence ID" value="KAJ9660306.1"/>
    <property type="molecule type" value="Genomic_DNA"/>
</dbReference>
<sequence>MAVTDLLSKTPLSAWAVLFILALVIYFTRIRFRSVLRTIPGPFIASFTNWWRLYDVSRGLHQETLVRLHREYASDLVRVGPNVVSVADPEAMKLIYGLNKGFSKSKFYHVQQNVSQGKPLENIFNTTREDFHAAIKRPVAHAYSMTSLVQYEPFVDTTSQLFCRKLAQEFAETGRVCDLGAWLQYYAFDVIGEITFSKKFGFLETGTDVQGIIADVEWRLGYFAVIGQIPPLDRFLLKSSLAMRMIPNNHVVKFTVQQVQERMAKPADRKDFLSAFLQAKKDYPELVSDRQVLSYSNSNIFAGSDTTAISLRSILYYMLKNPDILKKVVAEVDNTVGDRDCNQYPISYAESNRMPYFQAVLKEAMRMHPAVGLLLERTVPANGVTIAGKWLPGGTIVGICPWVLHRDKRVFGNDADVFRPERWLEASPETLKVMDRSNLAFGAGSRTCLGKHISLLEMCKVIPQLLWTFKFELAEPGKEWTLHNSWFVKQMDFNVYVKKRPEHSVHI</sequence>
<evidence type="ECO:0000313" key="1">
    <source>
        <dbReference type="EMBL" id="KAJ9660306.1"/>
    </source>
</evidence>
<dbReference type="Proteomes" id="UP001172386">
    <property type="component" value="Unassembled WGS sequence"/>
</dbReference>
<comment type="caution">
    <text evidence="1">The sequence shown here is derived from an EMBL/GenBank/DDBJ whole genome shotgun (WGS) entry which is preliminary data.</text>
</comment>
<reference evidence="1" key="1">
    <citation type="submission" date="2022-10" db="EMBL/GenBank/DDBJ databases">
        <title>Culturing micro-colonial fungi from biological soil crusts in the Mojave desert and describing Neophaeococcomyces mojavensis, and introducing the new genera and species Taxawa tesnikishii.</title>
        <authorList>
            <person name="Kurbessoian T."/>
            <person name="Stajich J.E."/>
        </authorList>
    </citation>
    <scope>NUCLEOTIDE SEQUENCE</scope>
    <source>
        <strain evidence="1">JES_112</strain>
    </source>
</reference>
<evidence type="ECO:0000313" key="2">
    <source>
        <dbReference type="Proteomes" id="UP001172386"/>
    </source>
</evidence>
<proteinExistence type="predicted"/>
<keyword evidence="2" id="KW-1185">Reference proteome</keyword>
<accession>A0ACC3AE34</accession>
<protein>
    <submittedName>
        <fullName evidence="1">Uncharacterized protein</fullName>
    </submittedName>
</protein>
<gene>
    <name evidence="1" type="ORF">H2198_002614</name>
</gene>